<evidence type="ECO:0000256" key="1">
    <source>
        <dbReference type="SAM" id="MobiDB-lite"/>
    </source>
</evidence>
<dbReference type="EMBL" id="APAU02000023">
    <property type="protein sequence ID" value="EUB61145.1"/>
    <property type="molecule type" value="Genomic_DNA"/>
</dbReference>
<evidence type="ECO:0000313" key="2">
    <source>
        <dbReference type="EMBL" id="EUB61145.1"/>
    </source>
</evidence>
<feature type="region of interest" description="Disordered" evidence="1">
    <location>
        <begin position="40"/>
        <end position="59"/>
    </location>
</feature>
<name>W6UI34_ECHGR</name>
<sequence length="317" mass="34099">MVSPLNFAAVTSDHNIILLGLSSDSSCNDLFSKVVVAPSLPDGSGPDLSRQVSQGPPQACRLDSMPTRLATLTPLRCGHCLSPSRDGENGLLRADCGEEIASTPTATVAHREDSSSTSSSSSSNGKPPVPPIPQNPSPLSSASNNTLTSYMYKFGRLEPQDASLESRICRNVADLFHAKWCKRESAQGPHERSKTVAYVHKYSQPTTAGPPIQHNTCAQQTCRVRMVGGLEELKQQTPSIPIVYTPSAENSVEEESPTAVSSPHLTASTLPRSTRGRSLSRGPLSVIDRRNQRARPTSNLLLPLGEMEVRKVPLKIE</sequence>
<accession>W6UI34</accession>
<comment type="caution">
    <text evidence="2">The sequence shown here is derived from an EMBL/GenBank/DDBJ whole genome shotgun (WGS) entry which is preliminary data.</text>
</comment>
<proteinExistence type="predicted"/>
<dbReference type="CTD" id="36339708"/>
<dbReference type="OrthoDB" id="6267935at2759"/>
<dbReference type="RefSeq" id="XP_024352341.1">
    <property type="nucleotide sequence ID" value="XM_024493242.1"/>
</dbReference>
<dbReference type="Proteomes" id="UP000019149">
    <property type="component" value="Unassembled WGS sequence"/>
</dbReference>
<feature type="compositionally biased region" description="Polar residues" evidence="1">
    <location>
        <begin position="258"/>
        <end position="272"/>
    </location>
</feature>
<keyword evidence="3" id="KW-1185">Reference proteome</keyword>
<feature type="region of interest" description="Disordered" evidence="1">
    <location>
        <begin position="248"/>
        <end position="291"/>
    </location>
</feature>
<feature type="compositionally biased region" description="Pro residues" evidence="1">
    <location>
        <begin position="127"/>
        <end position="136"/>
    </location>
</feature>
<dbReference type="KEGG" id="egl:EGR_03993"/>
<dbReference type="GeneID" id="36339708"/>
<evidence type="ECO:0000313" key="3">
    <source>
        <dbReference type="Proteomes" id="UP000019149"/>
    </source>
</evidence>
<protein>
    <submittedName>
        <fullName evidence="2">Rap guanine nucleotide exchange factor (GEF)</fullName>
    </submittedName>
</protein>
<organism evidence="2 3">
    <name type="scientific">Echinococcus granulosus</name>
    <name type="common">Hydatid tapeworm</name>
    <dbReference type="NCBI Taxonomy" id="6210"/>
    <lineage>
        <taxon>Eukaryota</taxon>
        <taxon>Metazoa</taxon>
        <taxon>Spiralia</taxon>
        <taxon>Lophotrochozoa</taxon>
        <taxon>Platyhelminthes</taxon>
        <taxon>Cestoda</taxon>
        <taxon>Eucestoda</taxon>
        <taxon>Cyclophyllidea</taxon>
        <taxon>Taeniidae</taxon>
        <taxon>Echinococcus</taxon>
        <taxon>Echinococcus granulosus group</taxon>
    </lineage>
</organism>
<reference evidence="2 3" key="1">
    <citation type="journal article" date="2013" name="Nat. Genet.">
        <title>The genome of the hydatid tapeworm Echinococcus granulosus.</title>
        <authorList>
            <person name="Zheng H."/>
            <person name="Zhang W."/>
            <person name="Zhang L."/>
            <person name="Zhang Z."/>
            <person name="Li J."/>
            <person name="Lu G."/>
            <person name="Zhu Y."/>
            <person name="Wang Y."/>
            <person name="Huang Y."/>
            <person name="Liu J."/>
            <person name="Kang H."/>
            <person name="Chen J."/>
            <person name="Wang L."/>
            <person name="Chen A."/>
            <person name="Yu S."/>
            <person name="Gao Z."/>
            <person name="Jin L."/>
            <person name="Gu W."/>
            <person name="Wang Z."/>
            <person name="Zhao L."/>
            <person name="Shi B."/>
            <person name="Wen H."/>
            <person name="Lin R."/>
            <person name="Jones M.K."/>
            <person name="Brejova B."/>
            <person name="Vinar T."/>
            <person name="Zhao G."/>
            <person name="McManus D.P."/>
            <person name="Chen Z."/>
            <person name="Zhou Y."/>
            <person name="Wang S."/>
        </authorList>
    </citation>
    <scope>NUCLEOTIDE SEQUENCE [LARGE SCALE GENOMIC DNA]</scope>
</reference>
<gene>
    <name evidence="2" type="ORF">EGR_03993</name>
</gene>
<dbReference type="AlphaFoldDB" id="W6UI34"/>
<feature type="region of interest" description="Disordered" evidence="1">
    <location>
        <begin position="103"/>
        <end position="144"/>
    </location>
</feature>
<dbReference type="STRING" id="6210.W6UI34"/>